<protein>
    <recommendedName>
        <fullName evidence="3">Lipoprotein</fullName>
    </recommendedName>
</protein>
<evidence type="ECO:0008006" key="3">
    <source>
        <dbReference type="Google" id="ProtNLM"/>
    </source>
</evidence>
<proteinExistence type="predicted"/>
<dbReference type="AlphaFoldDB" id="A0A345ZXC3"/>
<gene>
    <name evidence="1" type="ORF">DW352_14215</name>
</gene>
<dbReference type="OrthoDB" id="7352860at2"/>
<sequence>MKRRVLLPAFASLLLAACSGEPNSDDILKALNADPKFQMTLGMLAGSQANLDAMKKNGVVEKSGCKDAQGAPGYVCDFRWGTKGPDGHVRYGNPMRGRLFKTSQGWAGEF</sequence>
<organism evidence="1 2">
    <name type="scientific">Pseudolabrys taiwanensis</name>
    <dbReference type="NCBI Taxonomy" id="331696"/>
    <lineage>
        <taxon>Bacteria</taxon>
        <taxon>Pseudomonadati</taxon>
        <taxon>Pseudomonadota</taxon>
        <taxon>Alphaproteobacteria</taxon>
        <taxon>Hyphomicrobiales</taxon>
        <taxon>Xanthobacteraceae</taxon>
        <taxon>Pseudolabrys</taxon>
    </lineage>
</organism>
<dbReference type="RefSeq" id="WP_115691949.1">
    <property type="nucleotide sequence ID" value="NZ_CP031417.1"/>
</dbReference>
<dbReference type="PROSITE" id="PS51257">
    <property type="entry name" value="PROKAR_LIPOPROTEIN"/>
    <property type="match status" value="1"/>
</dbReference>
<accession>A0A345ZXC3</accession>
<dbReference type="Proteomes" id="UP000254889">
    <property type="component" value="Chromosome"/>
</dbReference>
<evidence type="ECO:0000313" key="1">
    <source>
        <dbReference type="EMBL" id="AXK81570.1"/>
    </source>
</evidence>
<keyword evidence="2" id="KW-1185">Reference proteome</keyword>
<name>A0A345ZXC3_9HYPH</name>
<reference evidence="1 2" key="1">
    <citation type="submission" date="2018-07" db="EMBL/GenBank/DDBJ databases">
        <authorList>
            <person name="Quirk P.G."/>
            <person name="Krulwich T.A."/>
        </authorList>
    </citation>
    <scope>NUCLEOTIDE SEQUENCE [LARGE SCALE GENOMIC DNA]</scope>
    <source>
        <strain evidence="1 2">CC-BB4</strain>
    </source>
</reference>
<dbReference type="EMBL" id="CP031417">
    <property type="protein sequence ID" value="AXK81570.1"/>
    <property type="molecule type" value="Genomic_DNA"/>
</dbReference>
<evidence type="ECO:0000313" key="2">
    <source>
        <dbReference type="Proteomes" id="UP000254889"/>
    </source>
</evidence>
<dbReference type="KEGG" id="ptaw:DW352_14215"/>